<proteinExistence type="predicted"/>
<dbReference type="GO" id="GO:0008270">
    <property type="term" value="F:zinc ion binding"/>
    <property type="evidence" value="ECO:0007669"/>
    <property type="project" value="UniProtKB-KW"/>
</dbReference>
<evidence type="ECO:0000313" key="4">
    <source>
        <dbReference type="Proteomes" id="UP000243887"/>
    </source>
</evidence>
<keyword evidence="1" id="KW-0863">Zinc-finger</keyword>
<dbReference type="RefSeq" id="WP_090680423.1">
    <property type="nucleotide sequence ID" value="NZ_FORU01000015.1"/>
</dbReference>
<sequence length="546" mass="64378">MKVTDILKGIPKATLKKIESVLVRELDEEKKGVFVSYVDEGDSTFDVRLEVFENKLIKHLCDCGVDEEYCLHKLAVLKSLKSANKSTLKVEKKKRTRKLSESEILIMNLDKDAIASWMQSLFKVNKDLELQFLLQFGKQEVHYIPEDVKLLINEAIKSVVGKRKKLDAREVKKVADLVNQSLEGVKEFILIHSHQETVIDLTNAVYECISDFESRVTYTSVRMLRVLDAFIEHVALSIVQIKDVSALKNMFRKIWDNVFKLNNETYSRCDFELLKYVFSSCTVEQNVFFVSETIKEMERLGISFDSVSMEVKSFFLDVLVSDSLIKEYKNYFVPIRFENEFNMKLLNILKDVDGDLMEEYALTIINSNREEKYNFAYYQILQDWYLSINDLEKVVKYKKLLFLYNRSVEEYMYILNNDDISSFKKFRQYLFKHLQSEFHKRKRSEDFVFALLDAEKDYSEMLTYIDYHIRFHVFFPYLNELFSFNKEELLKRLLFIGKYSLYGEEVHDGAVEFVVANYSKEHLLLQLNSEIVGRHSFNETLLLALN</sequence>
<dbReference type="OrthoDB" id="1231906at2"/>
<evidence type="ECO:0000256" key="1">
    <source>
        <dbReference type="PROSITE-ProRule" id="PRU00325"/>
    </source>
</evidence>
<dbReference type="STRING" id="1150112.SAMN04487893_1152"/>
<keyword evidence="1" id="KW-0479">Metal-binding</keyword>
<accession>A0A1I3TYN7</accession>
<dbReference type="AlphaFoldDB" id="A0A1I3TYN7"/>
<evidence type="ECO:0000313" key="3">
    <source>
        <dbReference type="EMBL" id="SFJ74647.1"/>
    </source>
</evidence>
<dbReference type="Proteomes" id="UP000243887">
    <property type="component" value="Unassembled WGS sequence"/>
</dbReference>
<gene>
    <name evidence="3" type="ORF">SAMN04487893_1152</name>
</gene>
<keyword evidence="1" id="KW-0862">Zinc</keyword>
<name>A0A1I3TYN7_9FLAO</name>
<dbReference type="InterPro" id="IPR007527">
    <property type="entry name" value="Znf_SWIM"/>
</dbReference>
<reference evidence="4" key="1">
    <citation type="submission" date="2016-10" db="EMBL/GenBank/DDBJ databases">
        <authorList>
            <person name="Varghese N."/>
            <person name="Submissions S."/>
        </authorList>
    </citation>
    <scope>NUCLEOTIDE SEQUENCE [LARGE SCALE GENOMIC DNA]</scope>
    <source>
        <strain evidence="4">DSM 26542</strain>
    </source>
</reference>
<feature type="domain" description="SWIM-type" evidence="2">
    <location>
        <begin position="45"/>
        <end position="81"/>
    </location>
</feature>
<organism evidence="3 4">
    <name type="scientific">Myroides guanonis</name>
    <dbReference type="NCBI Taxonomy" id="1150112"/>
    <lineage>
        <taxon>Bacteria</taxon>
        <taxon>Pseudomonadati</taxon>
        <taxon>Bacteroidota</taxon>
        <taxon>Flavobacteriia</taxon>
        <taxon>Flavobacteriales</taxon>
        <taxon>Flavobacteriaceae</taxon>
        <taxon>Myroides</taxon>
    </lineage>
</organism>
<protein>
    <recommendedName>
        <fullName evidence="2">SWIM-type domain-containing protein</fullName>
    </recommendedName>
</protein>
<dbReference type="PROSITE" id="PS50966">
    <property type="entry name" value="ZF_SWIM"/>
    <property type="match status" value="1"/>
</dbReference>
<dbReference type="EMBL" id="FORU01000015">
    <property type="protein sequence ID" value="SFJ74647.1"/>
    <property type="molecule type" value="Genomic_DNA"/>
</dbReference>
<evidence type="ECO:0000259" key="2">
    <source>
        <dbReference type="PROSITE" id="PS50966"/>
    </source>
</evidence>
<keyword evidence="4" id="KW-1185">Reference proteome</keyword>